<evidence type="ECO:0000256" key="5">
    <source>
        <dbReference type="ARBA" id="ARBA00022884"/>
    </source>
</evidence>
<comment type="similarity">
    <text evidence="3">Belongs to the SRP68 family.</text>
</comment>
<feature type="region of interest" description="Disordered" evidence="10">
    <location>
        <begin position="1"/>
        <end position="39"/>
    </location>
</feature>
<evidence type="ECO:0000313" key="11">
    <source>
        <dbReference type="EMBL" id="KAF0971814.1"/>
    </source>
</evidence>
<dbReference type="AlphaFoldDB" id="A0A6A5BCH5"/>
<keyword evidence="7" id="KW-0539">Nucleus</keyword>
<dbReference type="VEuPathDB" id="AmoebaDB:FDP41_010037"/>
<evidence type="ECO:0000256" key="7">
    <source>
        <dbReference type="ARBA" id="ARBA00023242"/>
    </source>
</evidence>
<dbReference type="PANTHER" id="PTHR12860">
    <property type="entry name" value="SIGNAL RECOGNITION PARTICLE 68 KDA PROTEIN"/>
    <property type="match status" value="1"/>
</dbReference>
<feature type="compositionally biased region" description="Low complexity" evidence="10">
    <location>
        <begin position="1"/>
        <end position="14"/>
    </location>
</feature>
<reference evidence="11 12" key="1">
    <citation type="journal article" date="2019" name="Sci. Rep.">
        <title>Nanopore sequencing improves the draft genome of the human pathogenic amoeba Naegleria fowleri.</title>
        <authorList>
            <person name="Liechti N."/>
            <person name="Schurch N."/>
            <person name="Bruggmann R."/>
            <person name="Wittwer M."/>
        </authorList>
    </citation>
    <scope>NUCLEOTIDE SEQUENCE [LARGE SCALE GENOMIC DNA]</scope>
    <source>
        <strain evidence="11 12">ATCC 30894</strain>
    </source>
</reference>
<name>A0A6A5BCH5_NAEFO</name>
<dbReference type="OMA" id="NYDLISW"/>
<dbReference type="VEuPathDB" id="AmoebaDB:NfTy_082000"/>
<dbReference type="GO" id="GO:0005786">
    <property type="term" value="C:signal recognition particle, endoplasmic reticulum targeting"/>
    <property type="evidence" value="ECO:0007669"/>
    <property type="project" value="UniProtKB-KW"/>
</dbReference>
<evidence type="ECO:0000256" key="6">
    <source>
        <dbReference type="ARBA" id="ARBA00023135"/>
    </source>
</evidence>
<dbReference type="Gene3D" id="1.10.3450.40">
    <property type="entry name" value="Signal recognition particle, SRP68 subunit, RNA-binding domain"/>
    <property type="match status" value="2"/>
</dbReference>
<dbReference type="GeneID" id="68117252"/>
<keyword evidence="12" id="KW-1185">Reference proteome</keyword>
<accession>A0A6A5BCH5</accession>
<dbReference type="RefSeq" id="XP_044556530.1">
    <property type="nucleotide sequence ID" value="XM_044700292.1"/>
</dbReference>
<dbReference type="Pfam" id="PF16969">
    <property type="entry name" value="SRP68"/>
    <property type="match status" value="2"/>
</dbReference>
<feature type="region of interest" description="Disordered" evidence="10">
    <location>
        <begin position="515"/>
        <end position="534"/>
    </location>
</feature>
<dbReference type="InterPro" id="IPR026258">
    <property type="entry name" value="SRP68"/>
</dbReference>
<evidence type="ECO:0000313" key="12">
    <source>
        <dbReference type="Proteomes" id="UP000444721"/>
    </source>
</evidence>
<organism evidence="11 12">
    <name type="scientific">Naegleria fowleri</name>
    <name type="common">Brain eating amoeba</name>
    <dbReference type="NCBI Taxonomy" id="5763"/>
    <lineage>
        <taxon>Eukaryota</taxon>
        <taxon>Discoba</taxon>
        <taxon>Heterolobosea</taxon>
        <taxon>Tetramitia</taxon>
        <taxon>Eutetramitia</taxon>
        <taxon>Vahlkampfiidae</taxon>
        <taxon>Naegleria</taxon>
    </lineage>
</organism>
<protein>
    <recommendedName>
        <fullName evidence="9">Signal recognition particle subunit SRP68</fullName>
    </recommendedName>
</protein>
<evidence type="ECO:0000256" key="4">
    <source>
        <dbReference type="ARBA" id="ARBA00022490"/>
    </source>
</evidence>
<keyword evidence="8" id="KW-0687">Ribonucleoprotein</keyword>
<dbReference type="VEuPathDB" id="AmoebaDB:NF0076650"/>
<dbReference type="OrthoDB" id="10255118at2759"/>
<evidence type="ECO:0000256" key="10">
    <source>
        <dbReference type="SAM" id="MobiDB-lite"/>
    </source>
</evidence>
<dbReference type="Proteomes" id="UP000444721">
    <property type="component" value="Unassembled WGS sequence"/>
</dbReference>
<feature type="compositionally biased region" description="Polar residues" evidence="10">
    <location>
        <begin position="15"/>
        <end position="27"/>
    </location>
</feature>
<evidence type="ECO:0000256" key="2">
    <source>
        <dbReference type="ARBA" id="ARBA00004604"/>
    </source>
</evidence>
<proteinExistence type="inferred from homology"/>
<feature type="compositionally biased region" description="Polar residues" evidence="10">
    <location>
        <begin position="515"/>
        <end position="524"/>
    </location>
</feature>
<dbReference type="GO" id="GO:0006614">
    <property type="term" value="P:SRP-dependent cotranslational protein targeting to membrane"/>
    <property type="evidence" value="ECO:0007669"/>
    <property type="project" value="InterPro"/>
</dbReference>
<dbReference type="GO" id="GO:0005730">
    <property type="term" value="C:nucleolus"/>
    <property type="evidence" value="ECO:0007669"/>
    <property type="project" value="UniProtKB-SubCell"/>
</dbReference>
<comment type="subcellular location">
    <subcellularLocation>
        <location evidence="1">Cytoplasm</location>
    </subcellularLocation>
    <subcellularLocation>
        <location evidence="2">Nucleus</location>
        <location evidence="2">Nucleolus</location>
    </subcellularLocation>
</comment>
<evidence type="ECO:0000256" key="3">
    <source>
        <dbReference type="ARBA" id="ARBA00009352"/>
    </source>
</evidence>
<dbReference type="EMBL" id="VFQX01000074">
    <property type="protein sequence ID" value="KAF0971814.1"/>
    <property type="molecule type" value="Genomic_DNA"/>
</dbReference>
<keyword evidence="4" id="KW-0963">Cytoplasm</keyword>
<evidence type="ECO:0000256" key="9">
    <source>
        <dbReference type="ARBA" id="ARBA00029498"/>
    </source>
</evidence>
<sequence length="836" mass="96908">MSQQEQQHQSSSLSTRTTNSEEQQTAASVVPEDNGPPPKIQMKLHILQLIKQKQNENGLKHLDYDSYRRYCTKRLRKLRTLLDMKHKKESKFTQTPKKKKKNLKSTTINAPSTATSAVESTSSTTQPSSSTTTPATNAVVVDGIKNSSLYSQKKMSEKIVERYKEKREIQIKKLREQALRNLIRENVEKQIHEQKEKLLATFVKKKKKESKKTDKNLQYDPEFLSELYTRINTNPTITDEEIEEHVKKLLNSETNTTSDESNFIVKGDERFLHLLLVQAERAWSHSRHLRNEMKQYPDNSRIKFHQLNRLKKAVKWSKLLLDYCNVFSDDQHSILEAEAYHSYMLGLYYLEKEEWAEALKLFKQSQTVYDQLYKVLTSIPQQVREEYKKQVNEIAVNYMRLCEYNLKKIQGGDLLLQQLESNSQQLDLIQLKLSQVKDAEDKSLPSTQQKVEWEGVMSIIIPNEKIRVNLANGKALLDADYKTVESKLRAFDKLFGIYNDTMRMIREEMKILSSGGSATTSQKRGSGHSSSHFNSSFTSLNATEQLNQLRFLHSYVSYVLGSKTIERNVIMLQSLLDRLDTIQQQVQKERIEKKQKTNPVDVIRLFDGLLQNVNDLSDLLQSININPESAKKLQTDLDEKKNVFTSYRCYYMAHAYALQHKWAECYLLLERSEQLLNQLMLKNSSTFSLPNPKDILSEIRKAKITAKSQQILSTKKRQGTSILSAYDSDDEKEKKQQQQEVIKLISEKPLTSRMDQFIIPSKTVVENLQSYSLVELPPKYQLIPNKPVFFDIANSLVCEYPTDFIDEQVKELSKSVVVVVEKPPEEPKKKGWFGLW</sequence>
<feature type="compositionally biased region" description="Low complexity" evidence="10">
    <location>
        <begin position="104"/>
        <end position="134"/>
    </location>
</feature>
<evidence type="ECO:0000256" key="8">
    <source>
        <dbReference type="ARBA" id="ARBA00023274"/>
    </source>
</evidence>
<dbReference type="GO" id="GO:0030942">
    <property type="term" value="F:endoplasmic reticulum signal peptide binding"/>
    <property type="evidence" value="ECO:0007669"/>
    <property type="project" value="InterPro"/>
</dbReference>
<dbReference type="GO" id="GO:0005047">
    <property type="term" value="F:signal recognition particle binding"/>
    <property type="evidence" value="ECO:0007669"/>
    <property type="project" value="InterPro"/>
</dbReference>
<gene>
    <name evidence="11" type="ORF">FDP41_010037</name>
</gene>
<evidence type="ECO:0000256" key="1">
    <source>
        <dbReference type="ARBA" id="ARBA00004496"/>
    </source>
</evidence>
<comment type="caution">
    <text evidence="11">The sequence shown here is derived from an EMBL/GenBank/DDBJ whole genome shotgun (WGS) entry which is preliminary data.</text>
</comment>
<keyword evidence="6" id="KW-0733">Signal recognition particle</keyword>
<dbReference type="InterPro" id="IPR038253">
    <property type="entry name" value="SRP68_N_sf"/>
</dbReference>
<keyword evidence="5" id="KW-0694">RNA-binding</keyword>
<dbReference type="GO" id="GO:0008312">
    <property type="term" value="F:7S RNA binding"/>
    <property type="evidence" value="ECO:0007669"/>
    <property type="project" value="InterPro"/>
</dbReference>
<feature type="region of interest" description="Disordered" evidence="10">
    <location>
        <begin position="87"/>
        <end position="134"/>
    </location>
</feature>
<dbReference type="PANTHER" id="PTHR12860:SF0">
    <property type="entry name" value="SIGNAL RECOGNITION PARTICLE SUBUNIT SRP68"/>
    <property type="match status" value="1"/>
</dbReference>